<evidence type="ECO:0000256" key="1">
    <source>
        <dbReference type="SAM" id="Phobius"/>
    </source>
</evidence>
<comment type="caution">
    <text evidence="2">The sequence shown here is derived from an EMBL/GenBank/DDBJ whole genome shotgun (WGS) entry which is preliminary data.</text>
</comment>
<protein>
    <submittedName>
        <fullName evidence="2">Uncharacterized protein</fullName>
    </submittedName>
</protein>
<sequence length="465" mass="50826">MSDAVVKRVRYCAAAVVSALNLVDEQWLESSTVLCLYALVCRKYTWALQAFDIEKPVNDRWSSESNWVVLFVTVLSYAGIALLLLFLPLYLLRLAVCPRTIPRNTESNSSQGRHVQQMRLVGLLLVSVLTALSNFSGLVDITLAPLVADLMLFLWKCCAGAASLLAIVAVPTYVFSAMRRQHPQASLYSLMFLPTVVASAATSDLTLILSLNDASKLLGMSYALWGMSVAPVLSFAVAHIRYAIRCFGGSDSPLAVLIGPLGALSQLTLSIMALGLQSRRVWGDIVGPATAPLLLGELAMAAGAILGLVLWAALLAWFVHSHVLAIICSYRQFQRDQNHYLQQDPTNDSVNSSTARMTWQYAAGQCLLGMPVCRVAYPLASFALATLYFARIWTSFGALLCSRFIIAYITLLLLLVPLARTVYFGKHCVVSLIRIVKHRNTGDEDLDIYSSLQTSTVTYGTIADN</sequence>
<gene>
    <name evidence="2" type="ORF">H4R20_001510</name>
</gene>
<keyword evidence="1" id="KW-0812">Transmembrane</keyword>
<accession>A0A9W8LUU8</accession>
<feature type="transmembrane region" description="Helical" evidence="1">
    <location>
        <begin position="396"/>
        <end position="416"/>
    </location>
</feature>
<name>A0A9W8LUU8_9FUNG</name>
<proteinExistence type="predicted"/>
<dbReference type="Proteomes" id="UP001140094">
    <property type="component" value="Unassembled WGS sequence"/>
</dbReference>
<dbReference type="EMBL" id="JANBUO010000152">
    <property type="protein sequence ID" value="KAJ2806890.1"/>
    <property type="molecule type" value="Genomic_DNA"/>
</dbReference>
<feature type="transmembrane region" description="Helical" evidence="1">
    <location>
        <begin position="254"/>
        <end position="278"/>
    </location>
</feature>
<feature type="transmembrane region" description="Helical" evidence="1">
    <location>
        <begin position="222"/>
        <end position="242"/>
    </location>
</feature>
<evidence type="ECO:0000313" key="2">
    <source>
        <dbReference type="EMBL" id="KAJ2806890.1"/>
    </source>
</evidence>
<dbReference type="OrthoDB" id="5584170at2759"/>
<keyword evidence="3" id="KW-1185">Reference proteome</keyword>
<dbReference type="AlphaFoldDB" id="A0A9W8LUU8"/>
<keyword evidence="1" id="KW-0472">Membrane</keyword>
<keyword evidence="1" id="KW-1133">Transmembrane helix</keyword>
<organism evidence="2 3">
    <name type="scientific">Coemansia guatemalensis</name>
    <dbReference type="NCBI Taxonomy" id="2761395"/>
    <lineage>
        <taxon>Eukaryota</taxon>
        <taxon>Fungi</taxon>
        <taxon>Fungi incertae sedis</taxon>
        <taxon>Zoopagomycota</taxon>
        <taxon>Kickxellomycotina</taxon>
        <taxon>Kickxellomycetes</taxon>
        <taxon>Kickxellales</taxon>
        <taxon>Kickxellaceae</taxon>
        <taxon>Coemansia</taxon>
    </lineage>
</organism>
<feature type="transmembrane region" description="Helical" evidence="1">
    <location>
        <begin position="67"/>
        <end position="92"/>
    </location>
</feature>
<reference evidence="2" key="1">
    <citation type="submission" date="2022-07" db="EMBL/GenBank/DDBJ databases">
        <title>Phylogenomic reconstructions and comparative analyses of Kickxellomycotina fungi.</title>
        <authorList>
            <person name="Reynolds N.K."/>
            <person name="Stajich J.E."/>
            <person name="Barry K."/>
            <person name="Grigoriev I.V."/>
            <person name="Crous P."/>
            <person name="Smith M.E."/>
        </authorList>
    </citation>
    <scope>NUCLEOTIDE SEQUENCE</scope>
    <source>
        <strain evidence="2">NRRL 1565</strain>
    </source>
</reference>
<feature type="transmembrane region" description="Helical" evidence="1">
    <location>
        <begin position="153"/>
        <end position="175"/>
    </location>
</feature>
<feature type="transmembrane region" description="Helical" evidence="1">
    <location>
        <begin position="298"/>
        <end position="327"/>
    </location>
</feature>
<feature type="transmembrane region" description="Helical" evidence="1">
    <location>
        <begin position="187"/>
        <end position="210"/>
    </location>
</feature>
<feature type="transmembrane region" description="Helical" evidence="1">
    <location>
        <begin position="120"/>
        <end position="147"/>
    </location>
</feature>
<evidence type="ECO:0000313" key="3">
    <source>
        <dbReference type="Proteomes" id="UP001140094"/>
    </source>
</evidence>
<feature type="transmembrane region" description="Helical" evidence="1">
    <location>
        <begin position="366"/>
        <end position="390"/>
    </location>
</feature>